<evidence type="ECO:0000313" key="3">
    <source>
        <dbReference type="Proteomes" id="UP000649328"/>
    </source>
</evidence>
<comment type="caution">
    <text evidence="2">The sequence shown here is derived from an EMBL/GenBank/DDBJ whole genome shotgun (WGS) entry which is preliminary data.</text>
</comment>
<dbReference type="AlphaFoldDB" id="A0A8H7GVS4"/>
<protein>
    <submittedName>
        <fullName evidence="2">Uncharacterized protein</fullName>
    </submittedName>
</protein>
<name>A0A8H7GVS4_9ASCO</name>
<reference evidence="2" key="1">
    <citation type="submission" date="2020-10" db="EMBL/GenBank/DDBJ databases">
        <title>The Whole-Genome Sequence of Metschnikowia persimmonesis, a Novel Endophytic Yeast Species Isolated from Medicinal Plant Diospyros kaki Thumb.</title>
        <authorList>
            <person name="Rahmat E."/>
            <person name="Kang Y."/>
        </authorList>
    </citation>
    <scope>NUCLEOTIDE SEQUENCE</scope>
    <source>
        <strain evidence="2">KIOM G15050</strain>
    </source>
</reference>
<dbReference type="OrthoDB" id="4095252at2759"/>
<sequence length="160" mass="18502">MADPQEYYEQVFLTPLDRVIAWVPNPEASNGKIQADVMLELGLDKIPPRKLSMDRQKQHFEYMMKHGRGLALIEADRELLKKRLASEGENVSPETQKFKESLERAIQVYEGKRKDLQELIDSSRKEKQFEVREDPAQMTCVIEFSNHLVARNRARGSNAS</sequence>
<proteinExistence type="predicted"/>
<accession>A0A8H7GVS4</accession>
<dbReference type="EMBL" id="JACBPP010000004">
    <property type="protein sequence ID" value="KAF8002618.1"/>
    <property type="molecule type" value="Genomic_DNA"/>
</dbReference>
<keyword evidence="3" id="KW-1185">Reference proteome</keyword>
<organism evidence="2 3">
    <name type="scientific">Metschnikowia pulcherrima</name>
    <dbReference type="NCBI Taxonomy" id="27326"/>
    <lineage>
        <taxon>Eukaryota</taxon>
        <taxon>Fungi</taxon>
        <taxon>Dikarya</taxon>
        <taxon>Ascomycota</taxon>
        <taxon>Saccharomycotina</taxon>
        <taxon>Pichiomycetes</taxon>
        <taxon>Metschnikowiaceae</taxon>
        <taxon>Metschnikowia</taxon>
    </lineage>
</organism>
<evidence type="ECO:0000313" key="2">
    <source>
        <dbReference type="EMBL" id="KAF8002618.1"/>
    </source>
</evidence>
<keyword evidence="1" id="KW-0175">Coiled coil</keyword>
<gene>
    <name evidence="2" type="ORF">HF325_003583</name>
</gene>
<evidence type="ECO:0000256" key="1">
    <source>
        <dbReference type="SAM" id="Coils"/>
    </source>
</evidence>
<feature type="coiled-coil region" evidence="1">
    <location>
        <begin position="99"/>
        <end position="126"/>
    </location>
</feature>
<dbReference type="Proteomes" id="UP000649328">
    <property type="component" value="Unassembled WGS sequence"/>
</dbReference>